<dbReference type="EMBL" id="FORC01000003">
    <property type="protein sequence ID" value="SFI91922.1"/>
    <property type="molecule type" value="Genomic_DNA"/>
</dbReference>
<protein>
    <recommendedName>
        <fullName evidence="5">Lipoprotein</fullName>
    </recommendedName>
</protein>
<sequence>MTSFPLRCAALAVLALLTVGCQSQQVAEPAPAPAAAATAPGAQEQFDAHLAAGQLTEAETQLEALQANSDPAALLQAQRQLSEAYLQAGQKALEAGDLDKAAKSLAHARTLMPKAPALTTGLDGAIGKARQAELSAVEQARQAGEQAQAARQEQLRLLRQAAEAQAAASRAADGAPAQGPAQLIDPAAKRSDVSLAMLDSRDEAALFERLDAVAADVVAFDRSVHIQVRSAEDLRRVTALLEARVMKLDPTFKLALSHAVKPVQVPRLVLRPRGQ</sequence>
<dbReference type="STRING" id="289370.SAMN05216602_3233"/>
<dbReference type="Proteomes" id="UP000183018">
    <property type="component" value="Unassembled WGS sequence"/>
</dbReference>
<feature type="chain" id="PRO_5044373038" description="Lipoprotein" evidence="2">
    <location>
        <begin position="24"/>
        <end position="275"/>
    </location>
</feature>
<evidence type="ECO:0000313" key="4">
    <source>
        <dbReference type="Proteomes" id="UP000183018"/>
    </source>
</evidence>
<dbReference type="RefSeq" id="WP_074886097.1">
    <property type="nucleotide sequence ID" value="NZ_FORC01000003.1"/>
</dbReference>
<dbReference type="PROSITE" id="PS51257">
    <property type="entry name" value="PROKAR_LIPOPROTEIN"/>
    <property type="match status" value="1"/>
</dbReference>
<keyword evidence="1" id="KW-0802">TPR repeat</keyword>
<evidence type="ECO:0000256" key="1">
    <source>
        <dbReference type="PROSITE-ProRule" id="PRU00339"/>
    </source>
</evidence>
<name>A0A1I3M4N4_9GAMM</name>
<feature type="signal peptide" evidence="2">
    <location>
        <begin position="1"/>
        <end position="23"/>
    </location>
</feature>
<keyword evidence="2" id="KW-0732">Signal</keyword>
<proteinExistence type="predicted"/>
<evidence type="ECO:0008006" key="5">
    <source>
        <dbReference type="Google" id="ProtNLM"/>
    </source>
</evidence>
<evidence type="ECO:0000313" key="3">
    <source>
        <dbReference type="EMBL" id="SFI91922.1"/>
    </source>
</evidence>
<gene>
    <name evidence="3" type="ORF">SAMN05216602_3233</name>
</gene>
<dbReference type="OrthoDB" id="7042084at2"/>
<evidence type="ECO:0000256" key="2">
    <source>
        <dbReference type="SAM" id="SignalP"/>
    </source>
</evidence>
<feature type="repeat" description="TPR" evidence="1">
    <location>
        <begin position="82"/>
        <end position="115"/>
    </location>
</feature>
<dbReference type="InterPro" id="IPR019734">
    <property type="entry name" value="TPR_rpt"/>
</dbReference>
<dbReference type="AlphaFoldDB" id="A0A1I3M4N4"/>
<organism evidence="3 4">
    <name type="scientific">Phytopseudomonas argentinensis</name>
    <dbReference type="NCBI Taxonomy" id="289370"/>
    <lineage>
        <taxon>Bacteria</taxon>
        <taxon>Pseudomonadati</taxon>
        <taxon>Pseudomonadota</taxon>
        <taxon>Gammaproteobacteria</taxon>
        <taxon>Pseudomonadales</taxon>
        <taxon>Pseudomonadaceae</taxon>
        <taxon>Phytopseudomonas</taxon>
    </lineage>
</organism>
<dbReference type="PROSITE" id="PS50005">
    <property type="entry name" value="TPR"/>
    <property type="match status" value="1"/>
</dbReference>
<accession>A0A1I3M4N4</accession>
<reference evidence="4" key="1">
    <citation type="submission" date="2016-10" db="EMBL/GenBank/DDBJ databases">
        <authorList>
            <person name="Varghese N."/>
            <person name="Submissions S."/>
        </authorList>
    </citation>
    <scope>NUCLEOTIDE SEQUENCE [LARGE SCALE GENOMIC DNA]</scope>
    <source>
        <strain evidence="4">LMG 22563</strain>
    </source>
</reference>
<keyword evidence="4" id="KW-1185">Reference proteome</keyword>